<dbReference type="Pfam" id="PF02755">
    <property type="entry name" value="RPEL"/>
    <property type="match status" value="3"/>
</dbReference>
<sequence length="1071" mass="113845">MGTYYMPDTVLGLGVYRVVEKMLPVQTMIEGYGWHGIEFHLSVRIVNKVAITKAKVDFSSVVCLPPSVIAVNGLDGGGAGENDDEPVLVSLSAAPSPQSEAVANELQELSLQPELTLGLHPGRNPNLPPLSERKNVLQLKLQQRRTREELVSQGIMPPLKSPAAFHEQRRSLERARTEDYLKRKIRSRPERSELVRMHILEETSAEPSLQAKQLKLKRARLADDLNEKIAQRPGPMELVEKNILPVESSLKEAIIVGQVNYPKVADSSSFDEDSSDALSPEQPASHESQGSVPSPLEARVSEPLPSATSVSLTQVVSQLPVGPESGETVFLAEQPPPPPSLANGTTVATAKPLPTLIKQSQPKSASEKSQRSKKAKELKPKVKKLKYHQYIPPDQKQDKGAPPMDSSYARILQQQQLFLQLQILNQQQQQHYNYQTILPAPPKPAGEALGCGGAPLTRSLSATSSSSGSGAPGPSGLVRQNSTSLTGKPGALPANLDDMKVAELKQELKLRSLPVSGTKTDLIERLRAYQEQISPAAGAPKGPAAASILPKAGEVVVAFPAARLSTGPTLVAAGLAPAEVVVATVTSNGVVKFGSTGSTPPVSPTPSERSLLSTGDENSTPGDTFGEMVTSPVTQLTLQASPLQILVKEEGPRAGSCCLSPGMRAELEGRDKDQMLQEKDKQIEELTRMLRQKQQLVEWLRLQLEQEKRAQQPTPAPALVTLDAAVKQENSLASCQLSRQPPGPDHPFGPSLAGPAAHHVDTYTCTLVPPAVVVKQEAVLPEPEPAPAPQLLLGPQGPSLIKGVTPPTLLTDSTGTHLVLTVTNKNADSPGLASGSPQQCPVQPGSPAPGPRAPPPQPLFGTPTSLPKKEPPGYEEAVSQQPRQQENGSSSQQMDDLFDILIQSGEISADFKEPGKEKSPPTAACGSPLDAQPSPSAELPQAVPPPSGSPALPGRLEDFLESSTGLPLLTGGHEGPEPLSLIDDLHSQMLSSSAILDHPPSPMDTSELHFAPEPSGVGLDLADGHLDGMDWLELSSGGPVLSMAPSTTAPSLFSTDFLDGHDLQLHWDSCL</sequence>
<dbReference type="KEGG" id="lve:103091103"/>
<feature type="region of interest" description="Disordered" evidence="9">
    <location>
        <begin position="327"/>
        <end position="346"/>
    </location>
</feature>
<dbReference type="AlphaFoldDB" id="A0A340X4G7"/>
<dbReference type="GO" id="GO:0005634">
    <property type="term" value="C:nucleus"/>
    <property type="evidence" value="ECO:0007669"/>
    <property type="project" value="UniProtKB-SubCell"/>
</dbReference>
<keyword evidence="2" id="KW-0677">Repeat</keyword>
<gene>
    <name evidence="12" type="primary">MKL1</name>
</gene>
<dbReference type="GO" id="GO:0003713">
    <property type="term" value="F:transcription coactivator activity"/>
    <property type="evidence" value="ECO:0007669"/>
    <property type="project" value="TreeGrafter"/>
</dbReference>
<evidence type="ECO:0000256" key="9">
    <source>
        <dbReference type="SAM" id="MobiDB-lite"/>
    </source>
</evidence>
<keyword evidence="4 8" id="KW-0175">Coiled coil</keyword>
<dbReference type="SMART" id="SM00513">
    <property type="entry name" value="SAP"/>
    <property type="match status" value="1"/>
</dbReference>
<keyword evidence="11" id="KW-1185">Reference proteome</keyword>
<dbReference type="SUPFAM" id="SSF68906">
    <property type="entry name" value="SAP domain"/>
    <property type="match status" value="1"/>
</dbReference>
<feature type="compositionally biased region" description="Low complexity" evidence="9">
    <location>
        <begin position="459"/>
        <end position="477"/>
    </location>
</feature>
<evidence type="ECO:0000256" key="5">
    <source>
        <dbReference type="ARBA" id="ARBA00023163"/>
    </source>
</evidence>
<feature type="domain" description="SAP" evidence="10">
    <location>
        <begin position="496"/>
        <end position="530"/>
    </location>
</feature>
<feature type="compositionally biased region" description="Pro residues" evidence="9">
    <location>
        <begin position="844"/>
        <end position="858"/>
    </location>
</feature>
<dbReference type="InterPro" id="IPR036361">
    <property type="entry name" value="SAP_dom_sf"/>
</dbReference>
<dbReference type="InterPro" id="IPR003034">
    <property type="entry name" value="SAP_dom"/>
</dbReference>
<dbReference type="STRING" id="118797.A0A340X4G7"/>
<evidence type="ECO:0000259" key="10">
    <source>
        <dbReference type="PROSITE" id="PS50800"/>
    </source>
</evidence>
<organism evidence="11 12">
    <name type="scientific">Lipotes vexillifer</name>
    <name type="common">Yangtze river dolphin</name>
    <dbReference type="NCBI Taxonomy" id="118797"/>
    <lineage>
        <taxon>Eukaryota</taxon>
        <taxon>Metazoa</taxon>
        <taxon>Chordata</taxon>
        <taxon>Craniata</taxon>
        <taxon>Vertebrata</taxon>
        <taxon>Euteleostomi</taxon>
        <taxon>Mammalia</taxon>
        <taxon>Eutheria</taxon>
        <taxon>Laurasiatheria</taxon>
        <taxon>Artiodactyla</taxon>
        <taxon>Whippomorpha</taxon>
        <taxon>Cetacea</taxon>
        <taxon>Odontoceti</taxon>
        <taxon>Lipotidae</taxon>
        <taxon>Lipotes</taxon>
    </lineage>
</organism>
<dbReference type="Pfam" id="PF02037">
    <property type="entry name" value="SAP"/>
    <property type="match status" value="1"/>
</dbReference>
<feature type="region of interest" description="Disordered" evidence="9">
    <location>
        <begin position="732"/>
        <end position="754"/>
    </location>
</feature>
<proteinExistence type="predicted"/>
<dbReference type="Gene3D" id="6.10.140.2040">
    <property type="match status" value="1"/>
</dbReference>
<feature type="compositionally biased region" description="Polar residues" evidence="9">
    <location>
        <begin position="878"/>
        <end position="893"/>
    </location>
</feature>
<feature type="coiled-coil region" evidence="8">
    <location>
        <begin position="672"/>
        <end position="710"/>
    </location>
</feature>
<dbReference type="InParanoid" id="A0A340X4G7"/>
<dbReference type="PROSITE" id="PS50800">
    <property type="entry name" value="SAP"/>
    <property type="match status" value="1"/>
</dbReference>
<accession>A0A340X4G7</accession>
<feature type="region of interest" description="Disordered" evidence="9">
    <location>
        <begin position="825"/>
        <end position="893"/>
    </location>
</feature>
<evidence type="ECO:0000313" key="12">
    <source>
        <dbReference type="RefSeq" id="XP_007454164.1"/>
    </source>
</evidence>
<dbReference type="Gene3D" id="1.10.720.30">
    <property type="entry name" value="SAP domain"/>
    <property type="match status" value="1"/>
</dbReference>
<dbReference type="PROSITE" id="PS51073">
    <property type="entry name" value="RPEL"/>
    <property type="match status" value="3"/>
</dbReference>
<feature type="region of interest" description="Disordered" evidence="9">
    <location>
        <begin position="354"/>
        <end position="405"/>
    </location>
</feature>
<evidence type="ECO:0000256" key="3">
    <source>
        <dbReference type="ARBA" id="ARBA00023015"/>
    </source>
</evidence>
<feature type="region of interest" description="Disordered" evidence="9">
    <location>
        <begin position="911"/>
        <end position="957"/>
    </location>
</feature>
<feature type="region of interest" description="Disordered" evidence="9">
    <location>
        <begin position="459"/>
        <end position="494"/>
    </location>
</feature>
<dbReference type="Proteomes" id="UP000265300">
    <property type="component" value="Unplaced"/>
</dbReference>
<dbReference type="SMART" id="SM00707">
    <property type="entry name" value="RPEL"/>
    <property type="match status" value="3"/>
</dbReference>
<reference evidence="12" key="1">
    <citation type="submission" date="2025-08" db="UniProtKB">
        <authorList>
            <consortium name="RefSeq"/>
        </authorList>
    </citation>
    <scope>IDENTIFICATION</scope>
</reference>
<keyword evidence="3" id="KW-0805">Transcription regulation</keyword>
<dbReference type="RefSeq" id="XP_007454164.1">
    <property type="nucleotide sequence ID" value="XM_007454102.1"/>
</dbReference>
<feature type="repeat" description="RPEL" evidence="7">
    <location>
        <begin position="135"/>
        <end position="160"/>
    </location>
</feature>
<dbReference type="PANTHER" id="PTHR22793:SF6">
    <property type="entry name" value="MYOCARDIN-RELATED TRANSCRIPTION FACTOR A"/>
    <property type="match status" value="1"/>
</dbReference>
<evidence type="ECO:0000256" key="4">
    <source>
        <dbReference type="ARBA" id="ARBA00023054"/>
    </source>
</evidence>
<dbReference type="GO" id="GO:0045944">
    <property type="term" value="P:positive regulation of transcription by RNA polymerase II"/>
    <property type="evidence" value="ECO:0007669"/>
    <property type="project" value="TreeGrafter"/>
</dbReference>
<evidence type="ECO:0000256" key="1">
    <source>
        <dbReference type="ARBA" id="ARBA00004123"/>
    </source>
</evidence>
<dbReference type="InterPro" id="IPR043451">
    <property type="entry name" value="Myocardin-like"/>
</dbReference>
<dbReference type="FunCoup" id="A0A340X4G7">
    <property type="interactions" value="2341"/>
</dbReference>
<dbReference type="Gene3D" id="6.10.150.10">
    <property type="match status" value="1"/>
</dbReference>
<dbReference type="GeneID" id="103091103"/>
<evidence type="ECO:0000256" key="2">
    <source>
        <dbReference type="ARBA" id="ARBA00022737"/>
    </source>
</evidence>
<feature type="compositionally biased region" description="Basic and acidic residues" evidence="9">
    <location>
        <begin position="365"/>
        <end position="380"/>
    </location>
</feature>
<evidence type="ECO:0000256" key="6">
    <source>
        <dbReference type="ARBA" id="ARBA00023242"/>
    </source>
</evidence>
<dbReference type="CTD" id="57591"/>
<comment type="subcellular location">
    <subcellularLocation>
        <location evidence="1">Nucleus</location>
    </subcellularLocation>
</comment>
<protein>
    <submittedName>
        <fullName evidence="12">MKL/myocardin-like protein 1</fullName>
    </submittedName>
</protein>
<dbReference type="OrthoDB" id="197676at2759"/>
<name>A0A340X4G7_LIPVE</name>
<keyword evidence="6" id="KW-0539">Nucleus</keyword>
<keyword evidence="5" id="KW-0804">Transcription</keyword>
<feature type="region of interest" description="Disordered" evidence="9">
    <location>
        <begin position="594"/>
        <end position="620"/>
    </location>
</feature>
<evidence type="ECO:0000256" key="8">
    <source>
        <dbReference type="SAM" id="Coils"/>
    </source>
</evidence>
<feature type="region of interest" description="Disordered" evidence="9">
    <location>
        <begin position="265"/>
        <end position="307"/>
    </location>
</feature>
<dbReference type="InterPro" id="IPR004018">
    <property type="entry name" value="RPEL_repeat"/>
</dbReference>
<dbReference type="PANTHER" id="PTHR22793">
    <property type="entry name" value="MYOCARDIN-RELATED TRANSCRIPTION FACTOR-RELATED"/>
    <property type="match status" value="1"/>
</dbReference>
<feature type="repeat" description="RPEL" evidence="7">
    <location>
        <begin position="179"/>
        <end position="204"/>
    </location>
</feature>
<dbReference type="FunFam" id="1.10.720.30:FF:000002">
    <property type="entry name" value="Myocardin related transcription factor A"/>
    <property type="match status" value="1"/>
</dbReference>
<evidence type="ECO:0000256" key="7">
    <source>
        <dbReference type="PROSITE-ProRule" id="PRU00401"/>
    </source>
</evidence>
<feature type="compositionally biased region" description="Polar residues" evidence="9">
    <location>
        <begin position="608"/>
        <end position="620"/>
    </location>
</feature>
<feature type="repeat" description="RPEL" evidence="7">
    <location>
        <begin position="223"/>
        <end position="248"/>
    </location>
</feature>
<evidence type="ECO:0000313" key="11">
    <source>
        <dbReference type="Proteomes" id="UP000265300"/>
    </source>
</evidence>
<dbReference type="GO" id="GO:0051145">
    <property type="term" value="P:smooth muscle cell differentiation"/>
    <property type="evidence" value="ECO:0007669"/>
    <property type="project" value="TreeGrafter"/>
</dbReference>